<protein>
    <recommendedName>
        <fullName evidence="3">Probable DNA polymerase</fullName>
        <ecNumber evidence="2">2.7.7.7</ecNumber>
    </recommendedName>
</protein>
<dbReference type="InterPro" id="IPR012337">
    <property type="entry name" value="RNaseH-like_sf"/>
</dbReference>
<evidence type="ECO:0000256" key="8">
    <source>
        <dbReference type="ARBA" id="ARBA00023125"/>
    </source>
</evidence>
<dbReference type="InterPro" id="IPR004868">
    <property type="entry name" value="DNA-dir_DNA_pol_B_mt/vir"/>
</dbReference>
<organism evidence="12">
    <name type="scientific">Rhynchosporium secalis</name>
    <name type="common">Barley scald fungus</name>
    <dbReference type="NCBI Taxonomy" id="38038"/>
    <lineage>
        <taxon>Eukaryota</taxon>
        <taxon>Fungi</taxon>
        <taxon>Dikarya</taxon>
        <taxon>Ascomycota</taxon>
        <taxon>Pezizomycotina</taxon>
        <taxon>Leotiomycetes</taxon>
        <taxon>Helotiales</taxon>
        <taxon>Ploettnerulaceae</taxon>
        <taxon>Rhynchosporium</taxon>
    </lineage>
</organism>
<evidence type="ECO:0000256" key="3">
    <source>
        <dbReference type="ARBA" id="ARBA00014385"/>
    </source>
</evidence>
<evidence type="ECO:0000256" key="10">
    <source>
        <dbReference type="SAM" id="Phobius"/>
    </source>
</evidence>
<evidence type="ECO:0000256" key="7">
    <source>
        <dbReference type="ARBA" id="ARBA00022932"/>
    </source>
</evidence>
<dbReference type="EMBL" id="KF650575">
    <property type="protein sequence ID" value="AHC02414.1"/>
    <property type="molecule type" value="Genomic_DNA"/>
</dbReference>
<dbReference type="PANTHER" id="PTHR33568">
    <property type="entry name" value="DNA POLYMERASE"/>
    <property type="match status" value="1"/>
</dbReference>
<keyword evidence="10" id="KW-0472">Membrane</keyword>
<keyword evidence="5" id="KW-0548">Nucleotidyltransferase</keyword>
<evidence type="ECO:0000256" key="6">
    <source>
        <dbReference type="ARBA" id="ARBA00022705"/>
    </source>
</evidence>
<dbReference type="GO" id="GO:0000166">
    <property type="term" value="F:nucleotide binding"/>
    <property type="evidence" value="ECO:0007669"/>
    <property type="project" value="InterPro"/>
</dbReference>
<dbReference type="PANTHER" id="PTHR33568:SF3">
    <property type="entry name" value="DNA-DIRECTED DNA POLYMERASE"/>
    <property type="match status" value="1"/>
</dbReference>
<keyword evidence="7" id="KW-0239">DNA-directed DNA polymerase</keyword>
<dbReference type="InterPro" id="IPR036397">
    <property type="entry name" value="RNaseH_sf"/>
</dbReference>
<dbReference type="SUPFAM" id="SSF53098">
    <property type="entry name" value="Ribonuclease H-like"/>
    <property type="match status" value="1"/>
</dbReference>
<evidence type="ECO:0000256" key="9">
    <source>
        <dbReference type="ARBA" id="ARBA00049244"/>
    </source>
</evidence>
<keyword evidence="10" id="KW-0812">Transmembrane</keyword>
<reference evidence="12" key="1">
    <citation type="submission" date="2013-09" db="EMBL/GenBank/DDBJ databases">
        <authorList>
            <person name="Torriani S.F.F."/>
            <person name="Penselin D."/>
            <person name="Knogge W."/>
            <person name="Felder M."/>
            <person name="Taudien S."/>
            <person name="Platzer M."/>
            <person name="McDonald B.A."/>
            <person name="Brunner P.C."/>
        </authorList>
    </citation>
    <scope>NUCLEOTIDE SEQUENCE</scope>
</reference>
<evidence type="ECO:0000256" key="2">
    <source>
        <dbReference type="ARBA" id="ARBA00012417"/>
    </source>
</evidence>
<evidence type="ECO:0000256" key="4">
    <source>
        <dbReference type="ARBA" id="ARBA00022679"/>
    </source>
</evidence>
<dbReference type="SUPFAM" id="SSF56672">
    <property type="entry name" value="DNA/RNA polymerases"/>
    <property type="match status" value="1"/>
</dbReference>
<dbReference type="AlphaFoldDB" id="V5W5R3"/>
<geneLocation type="mitochondrion" evidence="12"/>
<dbReference type="GO" id="GO:0003677">
    <property type="term" value="F:DNA binding"/>
    <property type="evidence" value="ECO:0007669"/>
    <property type="project" value="UniProtKB-KW"/>
</dbReference>
<dbReference type="GO" id="GO:0006260">
    <property type="term" value="P:DNA replication"/>
    <property type="evidence" value="ECO:0007669"/>
    <property type="project" value="UniProtKB-KW"/>
</dbReference>
<accession>V5W5R3</accession>
<comment type="similarity">
    <text evidence="1">Belongs to the DNA polymerase type-B family.</text>
</comment>
<dbReference type="EC" id="2.7.7.7" evidence="2"/>
<keyword evidence="10" id="KW-1133">Transmembrane helix</keyword>
<reference evidence="12" key="2">
    <citation type="journal article" date="2014" name="Fungal Genet. Biol.">
        <title>Comparative analysis of mitochondrial genomes from closely related Rhynchosporium species reveals extensive intron invasion.</title>
        <authorList>
            <person name="Torriani S.F."/>
            <person name="Penselin D."/>
            <person name="Knogge W."/>
            <person name="Felder M."/>
            <person name="Taudien S."/>
            <person name="Platzer M."/>
            <person name="McDonald B.A."/>
            <person name="Brunner P.C."/>
        </authorList>
    </citation>
    <scope>NUCLEOTIDE SEQUENCE</scope>
</reference>
<feature type="domain" description="DNA-directed DNA polymerase family B mitochondria/virus" evidence="11">
    <location>
        <begin position="281"/>
        <end position="506"/>
    </location>
</feature>
<evidence type="ECO:0000313" key="12">
    <source>
        <dbReference type="EMBL" id="AHC02414.1"/>
    </source>
</evidence>
<dbReference type="Pfam" id="PF03175">
    <property type="entry name" value="DNA_pol_B_2"/>
    <property type="match status" value="1"/>
</dbReference>
<feature type="transmembrane region" description="Helical" evidence="10">
    <location>
        <begin position="12"/>
        <end position="32"/>
    </location>
</feature>
<dbReference type="RefSeq" id="YP_008965457.1">
    <property type="nucleotide sequence ID" value="NC_023128.1"/>
</dbReference>
<dbReference type="Gene3D" id="3.30.420.10">
    <property type="entry name" value="Ribonuclease H-like superfamily/Ribonuclease H"/>
    <property type="match status" value="1"/>
</dbReference>
<keyword evidence="12" id="KW-0496">Mitochondrion</keyword>
<dbReference type="GO" id="GO:0003887">
    <property type="term" value="F:DNA-directed DNA polymerase activity"/>
    <property type="evidence" value="ECO:0007669"/>
    <property type="project" value="UniProtKB-KW"/>
</dbReference>
<proteinExistence type="inferred from homology"/>
<comment type="catalytic activity">
    <reaction evidence="9">
        <text>DNA(n) + a 2'-deoxyribonucleoside 5'-triphosphate = DNA(n+1) + diphosphate</text>
        <dbReference type="Rhea" id="RHEA:22508"/>
        <dbReference type="Rhea" id="RHEA-COMP:17339"/>
        <dbReference type="Rhea" id="RHEA-COMP:17340"/>
        <dbReference type="ChEBI" id="CHEBI:33019"/>
        <dbReference type="ChEBI" id="CHEBI:61560"/>
        <dbReference type="ChEBI" id="CHEBI:173112"/>
        <dbReference type="EC" id="2.7.7.7"/>
    </reaction>
</comment>
<keyword evidence="8" id="KW-0238">DNA-binding</keyword>
<evidence type="ECO:0000259" key="11">
    <source>
        <dbReference type="Pfam" id="PF03175"/>
    </source>
</evidence>
<keyword evidence="4" id="KW-0808">Transferase</keyword>
<name>V5W5R3_RHYSE</name>
<evidence type="ECO:0000256" key="5">
    <source>
        <dbReference type="ARBA" id="ARBA00022695"/>
    </source>
</evidence>
<keyword evidence="6" id="KW-0235">DNA replication</keyword>
<dbReference type="InterPro" id="IPR043502">
    <property type="entry name" value="DNA/RNA_pol_sf"/>
</dbReference>
<sequence>MLRLDITKINSLWQVTSSVLIISQLMILKVYIQISFRGLDKKLYSDILIDRNILNNMVPSIIRSTRSVLTIPSNTDENYLGKALSVIGVKNIVTDIPVIIKGVLINFLDKILEKNNLIRNKHKDIRSSFDMSCKFYYIKSRRDYILIIKVLNDNQIEKLRYSISGVLLSSVVDTTEGNMVSRSSGSETYNILDNIAMDRSKKITFKPIESYKAKSRTWLANPNIGVIDLETYLDSDNIHKVYALGFRTNIKVNPVVYYIEKKEGIDSNGLVLNMINELLRSKYNNITFYSHNLGGYDIVFLLKVLYDYNDSIETETETETQKSKYIIIPILRDDKIIKVTIRKGIYSLVIQDSYCVLTSSIEKLSKDFGVNTSKTLFPYKFSTWNHLEYIGSTPTIDYYDNISMEQYNKLYTEIWSFKAETLKYIINDLNCLFEIINCANTQIFKDYQINITDSVTISGLAMKIYLSKFYGGNIPRIMKPSIYRDIKQGYYGGITEVYKPYEQYLHTQKYY</sequence>
<evidence type="ECO:0000256" key="1">
    <source>
        <dbReference type="ARBA" id="ARBA00005755"/>
    </source>
</evidence>